<reference evidence="9 10" key="1">
    <citation type="journal article" date="2016" name="Nat. Commun.">
        <title>Thousands of microbial genomes shed light on interconnected biogeochemical processes in an aquifer system.</title>
        <authorList>
            <person name="Anantharaman K."/>
            <person name="Brown C.T."/>
            <person name="Hug L.A."/>
            <person name="Sharon I."/>
            <person name="Castelle C.J."/>
            <person name="Probst A.J."/>
            <person name="Thomas B.C."/>
            <person name="Singh A."/>
            <person name="Wilkins M.J."/>
            <person name="Karaoz U."/>
            <person name="Brodie E.L."/>
            <person name="Williams K.H."/>
            <person name="Hubbard S.S."/>
            <person name="Banfield J.F."/>
        </authorList>
    </citation>
    <scope>NUCLEOTIDE SEQUENCE [LARGE SCALE GENOMIC DNA]</scope>
</reference>
<dbReference type="InterPro" id="IPR002312">
    <property type="entry name" value="Asp/Asn-tRNA-synth_IIb"/>
</dbReference>
<dbReference type="PRINTS" id="PR01042">
    <property type="entry name" value="TRNASYNTHASP"/>
</dbReference>
<evidence type="ECO:0000256" key="1">
    <source>
        <dbReference type="ARBA" id="ARBA00006303"/>
    </source>
</evidence>
<dbReference type="SUPFAM" id="SSF50249">
    <property type="entry name" value="Nucleic acid-binding proteins"/>
    <property type="match status" value="1"/>
</dbReference>
<dbReference type="InterPro" id="IPR004365">
    <property type="entry name" value="NA-bd_OB_tRNA"/>
</dbReference>
<feature type="binding site" evidence="7">
    <location>
        <position position="318"/>
    </location>
    <ligand>
        <name>L-aspartate</name>
        <dbReference type="ChEBI" id="CHEBI:29991"/>
    </ligand>
</feature>
<evidence type="ECO:0000259" key="8">
    <source>
        <dbReference type="PROSITE" id="PS50862"/>
    </source>
</evidence>
<dbReference type="PROSITE" id="PS50862">
    <property type="entry name" value="AA_TRNA_LIGASE_II"/>
    <property type="match status" value="1"/>
</dbReference>
<proteinExistence type="inferred from homology"/>
<evidence type="ECO:0000313" key="10">
    <source>
        <dbReference type="Proteomes" id="UP000178893"/>
    </source>
</evidence>
<feature type="region of interest" description="Aspartate" evidence="7">
    <location>
        <begin position="191"/>
        <end position="194"/>
    </location>
</feature>
<evidence type="ECO:0000256" key="6">
    <source>
        <dbReference type="ARBA" id="ARBA00023146"/>
    </source>
</evidence>
<dbReference type="InterPro" id="IPR012340">
    <property type="entry name" value="NA-bd_OB-fold"/>
</dbReference>
<keyword evidence="2 7" id="KW-0436">Ligase</keyword>
<feature type="binding site" evidence="7">
    <location>
        <position position="354"/>
    </location>
    <ligand>
        <name>ATP</name>
        <dbReference type="ChEBI" id="CHEBI:30616"/>
    </ligand>
</feature>
<dbReference type="Proteomes" id="UP000178893">
    <property type="component" value="Unassembled WGS sequence"/>
</dbReference>
<dbReference type="InterPro" id="IPR004364">
    <property type="entry name" value="Aa-tRNA-synt_II"/>
</dbReference>
<dbReference type="InterPro" id="IPR045864">
    <property type="entry name" value="aa-tRNA-synth_II/BPL/LPL"/>
</dbReference>
<feature type="binding site" evidence="7">
    <location>
        <position position="213"/>
    </location>
    <ligand>
        <name>L-aspartate</name>
        <dbReference type="ChEBI" id="CHEBI:29991"/>
    </ligand>
</feature>
<dbReference type="CDD" id="cd04317">
    <property type="entry name" value="EcAspRS_like_N"/>
    <property type="match status" value="1"/>
</dbReference>
<dbReference type="PANTHER" id="PTHR22594">
    <property type="entry name" value="ASPARTYL/LYSYL-TRNA SYNTHETASE"/>
    <property type="match status" value="1"/>
</dbReference>
<comment type="similarity">
    <text evidence="1 7">Belongs to the class-II aminoacyl-tRNA synthetase family. Type 1 subfamily.</text>
</comment>
<dbReference type="EMBL" id="MHLW01000038">
    <property type="protein sequence ID" value="OGZ17437.1"/>
    <property type="molecule type" value="Genomic_DNA"/>
</dbReference>
<feature type="site" description="Important for tRNA non-discrimination" evidence="7">
    <location>
        <position position="29"/>
    </location>
</feature>
<organism evidence="9 10">
    <name type="scientific">Candidatus Nealsonbacteria bacterium RBG_13_37_56</name>
    <dbReference type="NCBI Taxonomy" id="1801661"/>
    <lineage>
        <taxon>Bacteria</taxon>
        <taxon>Candidatus Nealsoniibacteriota</taxon>
    </lineage>
</organism>
<dbReference type="Gene3D" id="3.30.1360.30">
    <property type="entry name" value="GAD-like domain"/>
    <property type="match status" value="1"/>
</dbReference>
<comment type="caution">
    <text evidence="7">Lacks conserved residue(s) required for the propagation of feature annotation.</text>
</comment>
<dbReference type="GO" id="GO:0005737">
    <property type="term" value="C:cytoplasm"/>
    <property type="evidence" value="ECO:0007669"/>
    <property type="project" value="UniProtKB-SubCell"/>
</dbReference>
<dbReference type="InterPro" id="IPR004524">
    <property type="entry name" value="Asp-tRNA-ligase_1"/>
</dbReference>
<dbReference type="HAMAP" id="MF_00044">
    <property type="entry name" value="Asp_tRNA_synth_type1"/>
    <property type="match status" value="1"/>
</dbReference>
<dbReference type="PANTHER" id="PTHR22594:SF5">
    <property type="entry name" value="ASPARTATE--TRNA LIGASE, MITOCHONDRIAL"/>
    <property type="match status" value="1"/>
</dbReference>
<evidence type="ECO:0000313" key="9">
    <source>
        <dbReference type="EMBL" id="OGZ17437.1"/>
    </source>
</evidence>
<evidence type="ECO:0000256" key="7">
    <source>
        <dbReference type="HAMAP-Rule" id="MF_00044"/>
    </source>
</evidence>
<dbReference type="SUPFAM" id="SSF55681">
    <property type="entry name" value="Class II aaRS and biotin synthetases"/>
    <property type="match status" value="1"/>
</dbReference>
<dbReference type="GO" id="GO:0004815">
    <property type="term" value="F:aspartate-tRNA ligase activity"/>
    <property type="evidence" value="ECO:0007669"/>
    <property type="project" value="UniProtKB-UniRule"/>
</dbReference>
<dbReference type="InterPro" id="IPR004115">
    <property type="entry name" value="GAD-like_sf"/>
</dbReference>
<keyword evidence="5 7" id="KW-0648">Protein biosynthesis</keyword>
<feature type="domain" description="Aminoacyl-transfer RNA synthetases class-II family profile" evidence="8">
    <location>
        <begin position="137"/>
        <end position="427"/>
    </location>
</feature>
<accession>A0A1G2DV13</accession>
<feature type="binding site" evidence="7">
    <location>
        <begin position="406"/>
        <end position="409"/>
    </location>
    <ligand>
        <name>ATP</name>
        <dbReference type="ChEBI" id="CHEBI:30616"/>
    </ligand>
</feature>
<dbReference type="InterPro" id="IPR047089">
    <property type="entry name" value="Asp-tRNA-ligase_1_N"/>
</dbReference>
<dbReference type="GO" id="GO:0003676">
    <property type="term" value="F:nucleic acid binding"/>
    <property type="evidence" value="ECO:0007669"/>
    <property type="project" value="InterPro"/>
</dbReference>
<dbReference type="GO" id="GO:0005524">
    <property type="term" value="F:ATP binding"/>
    <property type="evidence" value="ECO:0007669"/>
    <property type="project" value="UniProtKB-UniRule"/>
</dbReference>
<comment type="catalytic activity">
    <reaction evidence="7">
        <text>tRNA(Asx) + L-aspartate + ATP = L-aspartyl-tRNA(Asx) + AMP + diphosphate</text>
        <dbReference type="Rhea" id="RHEA:18349"/>
        <dbReference type="Rhea" id="RHEA-COMP:9710"/>
        <dbReference type="Rhea" id="RHEA-COMP:9711"/>
        <dbReference type="ChEBI" id="CHEBI:29991"/>
        <dbReference type="ChEBI" id="CHEBI:30616"/>
        <dbReference type="ChEBI" id="CHEBI:33019"/>
        <dbReference type="ChEBI" id="CHEBI:78442"/>
        <dbReference type="ChEBI" id="CHEBI:78516"/>
        <dbReference type="ChEBI" id="CHEBI:456215"/>
        <dbReference type="EC" id="6.1.1.23"/>
    </reaction>
</comment>
<feature type="binding site" evidence="7">
    <location>
        <position position="167"/>
    </location>
    <ligand>
        <name>L-aspartate</name>
        <dbReference type="ChEBI" id="CHEBI:29991"/>
    </ligand>
</feature>
<keyword evidence="3 7" id="KW-0547">Nucleotide-binding</keyword>
<dbReference type="Pfam" id="PF01336">
    <property type="entry name" value="tRNA_anti-codon"/>
    <property type="match status" value="1"/>
</dbReference>
<keyword evidence="4 7" id="KW-0067">ATP-binding</keyword>
<feature type="binding site" evidence="7">
    <location>
        <begin position="213"/>
        <end position="215"/>
    </location>
    <ligand>
        <name>ATP</name>
        <dbReference type="ChEBI" id="CHEBI:30616"/>
    </ligand>
</feature>
<dbReference type="GO" id="GO:0050560">
    <property type="term" value="F:aspartate-tRNA(Asn) ligase activity"/>
    <property type="evidence" value="ECO:0007669"/>
    <property type="project" value="UniProtKB-EC"/>
</dbReference>
<sequence length="459" mass="53501">MERTLTANTTKYLNEKVKVSGWADSVRSHSKIVFIDLRDMSGIIQLVCSSELAKNIRPEWVIEVEGKVSPRPAKMVNPKIETGKIEISVEKINVLSEAKSLPFSVSGDGYDISEEKRMKYRYLDLRRPRMKRNMIERQRVINFIRQYLINQSFIEIETPILTKSTPEGARDFIVPSRMQPGKFYALPQSPQQYKQLLQIAGIEKYFQIARCFRDEDPRADRQAEFTQLDLEMSFLEQKDVMRINEKLIIDLIKKLYPEKRIQEIPFPVLSYKKAMEKYKTDRPDLRKDKNNKDLLAFCWVIDFPFFEKDENNKWTFTHNPFSAPKPEFLKNLLAKKNIKDILTSQYDIVLNGFEIGGGSIRNHKPERLEAVFEIIGYKKAEIKEKFGHMLQAFEYGAPPHGGIAYGLDRFVSIIQKEENIREVIAFPKTGDSRDLMMDSPSEVSVQQLKELKIKLDKKK</sequence>
<comment type="subunit">
    <text evidence="7">Homodimer.</text>
</comment>
<dbReference type="Pfam" id="PF00152">
    <property type="entry name" value="tRNA-synt_2"/>
    <property type="match status" value="1"/>
</dbReference>
<evidence type="ECO:0000256" key="2">
    <source>
        <dbReference type="ARBA" id="ARBA00022598"/>
    </source>
</evidence>
<comment type="function">
    <text evidence="7">Aspartyl-tRNA synthetase with relaxed tRNA specificity since it is able to aspartylate not only its cognate tRNA(Asp) but also tRNA(Asn). Reaction proceeds in two steps: L-aspartate is first activated by ATP to form Asp-AMP and then transferred to the acceptor end of tRNA(Asp/Asn).</text>
</comment>
<dbReference type="InterPro" id="IPR047090">
    <property type="entry name" value="AspRS_core"/>
</dbReference>
<evidence type="ECO:0000256" key="4">
    <source>
        <dbReference type="ARBA" id="ARBA00022840"/>
    </source>
</evidence>
<protein>
    <recommendedName>
        <fullName evidence="7">Aspartate--tRNA(Asp/Asn) ligase</fullName>
        <ecNumber evidence="7">6.1.1.23</ecNumber>
    </recommendedName>
    <alternativeName>
        <fullName evidence="7">Aspartyl-tRNA synthetase</fullName>
        <shortName evidence="7">AspRS</shortName>
    </alternativeName>
    <alternativeName>
        <fullName evidence="7">Non-discriminating aspartyl-tRNA synthetase</fullName>
        <shortName evidence="7">ND-AspRS</shortName>
    </alternativeName>
</protein>
<feature type="binding site" evidence="7">
    <location>
        <position position="222"/>
    </location>
    <ligand>
        <name>ATP</name>
        <dbReference type="ChEBI" id="CHEBI:30616"/>
    </ligand>
</feature>
<gene>
    <name evidence="7" type="primary">aspS</name>
    <name evidence="9" type="ORF">A2V72_00380</name>
</gene>
<comment type="subcellular location">
    <subcellularLocation>
        <location evidence="7">Cytoplasm</location>
    </subcellularLocation>
</comment>
<evidence type="ECO:0000256" key="5">
    <source>
        <dbReference type="ARBA" id="ARBA00022917"/>
    </source>
</evidence>
<dbReference type="EC" id="6.1.1.23" evidence="7"/>
<keyword evidence="7" id="KW-0963">Cytoplasm</keyword>
<dbReference type="GO" id="GO:0006422">
    <property type="term" value="P:aspartyl-tRNA aminoacylation"/>
    <property type="evidence" value="ECO:0007669"/>
    <property type="project" value="UniProtKB-UniRule"/>
</dbReference>
<comment type="caution">
    <text evidence="9">The sequence shown here is derived from an EMBL/GenBank/DDBJ whole genome shotgun (WGS) entry which is preliminary data.</text>
</comment>
<dbReference type="NCBIfam" id="TIGR00459">
    <property type="entry name" value="aspS_bact"/>
    <property type="match status" value="1"/>
</dbReference>
<dbReference type="Gene3D" id="2.40.50.140">
    <property type="entry name" value="Nucleic acid-binding proteins"/>
    <property type="match status" value="1"/>
</dbReference>
<dbReference type="AlphaFoldDB" id="A0A1G2DV13"/>
<name>A0A1G2DV13_9BACT</name>
<evidence type="ECO:0000256" key="3">
    <source>
        <dbReference type="ARBA" id="ARBA00022741"/>
    </source>
</evidence>
<keyword evidence="6 7" id="KW-0030">Aminoacyl-tRNA synthetase</keyword>
<feature type="binding site" evidence="7">
    <location>
        <position position="361"/>
    </location>
    <ligand>
        <name>L-aspartate</name>
        <dbReference type="ChEBI" id="CHEBI:29991"/>
    </ligand>
</feature>
<dbReference type="CDD" id="cd00777">
    <property type="entry name" value="AspRS_core"/>
    <property type="match status" value="1"/>
</dbReference>
<dbReference type="Gene3D" id="3.30.930.10">
    <property type="entry name" value="Bira Bifunctional Protein, Domain 2"/>
    <property type="match status" value="2"/>
</dbReference>
<dbReference type="InterPro" id="IPR006195">
    <property type="entry name" value="aa-tRNA-synth_II"/>
</dbReference>